<feature type="transmembrane region" description="Helical" evidence="6">
    <location>
        <begin position="156"/>
        <end position="176"/>
    </location>
</feature>
<proteinExistence type="predicted"/>
<evidence type="ECO:0000256" key="6">
    <source>
        <dbReference type="SAM" id="Phobius"/>
    </source>
</evidence>
<keyword evidence="4 6" id="KW-0472">Membrane</keyword>
<feature type="transmembrane region" description="Helical" evidence="6">
    <location>
        <begin position="426"/>
        <end position="447"/>
    </location>
</feature>
<sequence>MVSPNSTATSSQEPYVPKESDKVNNSNVNDDDAISLFPDEADLRSQLTRCSTILTKNKFYSDKDIEKYLVTLNVDDPENMEHRLSLFRKWYISLLVSFIAFIITALSSVWSFEGASYQKKFHFSQEVDVLGITLFIFGLGEAFLMSSLSEYAGRRITFLFSLSGVFVFIIVTIWSPTLAGVFIGRFFSGLFGSAFLSVANSVISDIFPKSQVGIPSIFISCSAFLGPSLGPLISAAFRNEYKWGFYCLLIATFVSLLSILFTYPETYKPVLTARKAKRLRKETGDEKYYAPLEIDTQNTSFLKATLTNCQRPILLLVRDPMALTLCFYTGLCLAIIYMFFIAFPIIYMDKVWNFTKVECGLCYLSIAVGIALAAPSSLLIQKRYLRKVEENNGVSCPELRLEPLKVGGILTPVGLMIFSWTLYSNIHWFGSLVGGAIFGMGVFYSFTSIFSYLIDAYRLYAASAMAANSLMRSYMAGIFPLFTRYMFLRLGVNWAGFLITMLCVCMIPIPFVFNKYGATLRARSPYAWTDDDDESK</sequence>
<feature type="transmembrane region" description="Helical" evidence="6">
    <location>
        <begin position="243"/>
        <end position="263"/>
    </location>
</feature>
<feature type="transmembrane region" description="Helical" evidence="6">
    <location>
        <begin position="360"/>
        <end position="380"/>
    </location>
</feature>
<dbReference type="EMBL" id="LXPE01000011">
    <property type="protein sequence ID" value="OBA27030.1"/>
    <property type="molecule type" value="Genomic_DNA"/>
</dbReference>
<dbReference type="InterPro" id="IPR036259">
    <property type="entry name" value="MFS_trans_sf"/>
</dbReference>
<dbReference type="PANTHER" id="PTHR23502:SF7">
    <property type="entry name" value="DRUG_PROTON ANTIPORTER YHK8-RELATED"/>
    <property type="match status" value="1"/>
</dbReference>
<dbReference type="OrthoDB" id="9986881at2759"/>
<evidence type="ECO:0000256" key="5">
    <source>
        <dbReference type="SAM" id="MobiDB-lite"/>
    </source>
</evidence>
<comment type="subcellular location">
    <subcellularLocation>
        <location evidence="1">Membrane</location>
        <topology evidence="1">Multi-pass membrane protein</topology>
    </subcellularLocation>
</comment>
<dbReference type="AlphaFoldDB" id="A0A1B7TE93"/>
<feature type="transmembrane region" description="Helical" evidence="6">
    <location>
        <begin position="90"/>
        <end position="110"/>
    </location>
</feature>
<dbReference type="Pfam" id="PF07690">
    <property type="entry name" value="MFS_1"/>
    <property type="match status" value="1"/>
</dbReference>
<feature type="region of interest" description="Disordered" evidence="5">
    <location>
        <begin position="1"/>
        <end position="29"/>
    </location>
</feature>
<feature type="transmembrane region" description="Helical" evidence="6">
    <location>
        <begin position="494"/>
        <end position="513"/>
    </location>
</feature>
<dbReference type="SUPFAM" id="SSF103473">
    <property type="entry name" value="MFS general substrate transporter"/>
    <property type="match status" value="1"/>
</dbReference>
<comment type="caution">
    <text evidence="8">The sequence shown here is derived from an EMBL/GenBank/DDBJ whole genome shotgun (WGS) entry which is preliminary data.</text>
</comment>
<evidence type="ECO:0000313" key="8">
    <source>
        <dbReference type="EMBL" id="OBA27030.1"/>
    </source>
</evidence>
<feature type="transmembrane region" description="Helical" evidence="6">
    <location>
        <begin position="325"/>
        <end position="348"/>
    </location>
</feature>
<keyword evidence="2 6" id="KW-0812">Transmembrane</keyword>
<evidence type="ECO:0000256" key="3">
    <source>
        <dbReference type="ARBA" id="ARBA00022989"/>
    </source>
</evidence>
<evidence type="ECO:0000259" key="7">
    <source>
        <dbReference type="PROSITE" id="PS50850"/>
    </source>
</evidence>
<organism evidence="8 9">
    <name type="scientific">Hanseniaspora valbyensis NRRL Y-1626</name>
    <dbReference type="NCBI Taxonomy" id="766949"/>
    <lineage>
        <taxon>Eukaryota</taxon>
        <taxon>Fungi</taxon>
        <taxon>Dikarya</taxon>
        <taxon>Ascomycota</taxon>
        <taxon>Saccharomycotina</taxon>
        <taxon>Saccharomycetes</taxon>
        <taxon>Saccharomycodales</taxon>
        <taxon>Saccharomycodaceae</taxon>
        <taxon>Hanseniaspora</taxon>
    </lineage>
</organism>
<dbReference type="GO" id="GO:0022857">
    <property type="term" value="F:transmembrane transporter activity"/>
    <property type="evidence" value="ECO:0007669"/>
    <property type="project" value="InterPro"/>
</dbReference>
<dbReference type="PROSITE" id="PS50850">
    <property type="entry name" value="MFS"/>
    <property type="match status" value="1"/>
</dbReference>
<feature type="compositionally biased region" description="Polar residues" evidence="5">
    <location>
        <begin position="1"/>
        <end position="13"/>
    </location>
</feature>
<dbReference type="CDD" id="cd17323">
    <property type="entry name" value="MFS_Tpo1_MDR_like"/>
    <property type="match status" value="1"/>
</dbReference>
<gene>
    <name evidence="8" type="ORF">HANVADRAFT_52583</name>
</gene>
<dbReference type="InterPro" id="IPR020846">
    <property type="entry name" value="MFS_dom"/>
</dbReference>
<dbReference type="GO" id="GO:0005886">
    <property type="term" value="C:plasma membrane"/>
    <property type="evidence" value="ECO:0007669"/>
    <property type="project" value="TreeGrafter"/>
</dbReference>
<feature type="transmembrane region" description="Helical" evidence="6">
    <location>
        <begin position="182"/>
        <end position="203"/>
    </location>
</feature>
<dbReference type="Proteomes" id="UP000092321">
    <property type="component" value="Unassembled WGS sequence"/>
</dbReference>
<dbReference type="PANTHER" id="PTHR23502">
    <property type="entry name" value="MAJOR FACILITATOR SUPERFAMILY"/>
    <property type="match status" value="1"/>
</dbReference>
<accession>A0A1B7TE93</accession>
<keyword evidence="9" id="KW-1185">Reference proteome</keyword>
<feature type="transmembrane region" description="Helical" evidence="6">
    <location>
        <begin position="459"/>
        <end position="482"/>
    </location>
</feature>
<dbReference type="InterPro" id="IPR011701">
    <property type="entry name" value="MFS"/>
</dbReference>
<feature type="transmembrane region" description="Helical" evidence="6">
    <location>
        <begin position="130"/>
        <end position="149"/>
    </location>
</feature>
<protein>
    <submittedName>
        <fullName evidence="8">MFS general substrate transporter</fullName>
    </submittedName>
</protein>
<evidence type="ECO:0000256" key="2">
    <source>
        <dbReference type="ARBA" id="ARBA00022692"/>
    </source>
</evidence>
<dbReference type="FunFam" id="1.20.1250.20:FF:000082">
    <property type="entry name" value="MFS multidrug transporter, putative"/>
    <property type="match status" value="1"/>
</dbReference>
<evidence type="ECO:0000256" key="4">
    <source>
        <dbReference type="ARBA" id="ARBA00023136"/>
    </source>
</evidence>
<evidence type="ECO:0000313" key="9">
    <source>
        <dbReference type="Proteomes" id="UP000092321"/>
    </source>
</evidence>
<feature type="transmembrane region" description="Helical" evidence="6">
    <location>
        <begin position="401"/>
        <end position="420"/>
    </location>
</feature>
<feature type="transmembrane region" description="Helical" evidence="6">
    <location>
        <begin position="215"/>
        <end position="237"/>
    </location>
</feature>
<feature type="domain" description="Major facilitator superfamily (MFS) profile" evidence="7">
    <location>
        <begin position="92"/>
        <end position="520"/>
    </location>
</feature>
<reference evidence="9" key="1">
    <citation type="journal article" date="2016" name="Proc. Natl. Acad. Sci. U.S.A.">
        <title>Comparative genomics of biotechnologically important yeasts.</title>
        <authorList>
            <person name="Riley R."/>
            <person name="Haridas S."/>
            <person name="Wolfe K.H."/>
            <person name="Lopes M.R."/>
            <person name="Hittinger C.T."/>
            <person name="Goeker M."/>
            <person name="Salamov A.A."/>
            <person name="Wisecaver J.H."/>
            <person name="Long T.M."/>
            <person name="Calvey C.H."/>
            <person name="Aerts A.L."/>
            <person name="Barry K.W."/>
            <person name="Choi C."/>
            <person name="Clum A."/>
            <person name="Coughlan A.Y."/>
            <person name="Deshpande S."/>
            <person name="Douglass A.P."/>
            <person name="Hanson S.J."/>
            <person name="Klenk H.-P."/>
            <person name="LaButti K.M."/>
            <person name="Lapidus A."/>
            <person name="Lindquist E.A."/>
            <person name="Lipzen A.M."/>
            <person name="Meier-Kolthoff J.P."/>
            <person name="Ohm R.A."/>
            <person name="Otillar R.P."/>
            <person name="Pangilinan J.L."/>
            <person name="Peng Y."/>
            <person name="Rokas A."/>
            <person name="Rosa C.A."/>
            <person name="Scheuner C."/>
            <person name="Sibirny A.A."/>
            <person name="Slot J.C."/>
            <person name="Stielow J.B."/>
            <person name="Sun H."/>
            <person name="Kurtzman C.P."/>
            <person name="Blackwell M."/>
            <person name="Grigoriev I.V."/>
            <person name="Jeffries T.W."/>
        </authorList>
    </citation>
    <scope>NUCLEOTIDE SEQUENCE [LARGE SCALE GENOMIC DNA]</scope>
    <source>
        <strain evidence="9">NRRL Y-1626</strain>
    </source>
</reference>
<name>A0A1B7TE93_9ASCO</name>
<keyword evidence="3 6" id="KW-1133">Transmembrane helix</keyword>
<evidence type="ECO:0000256" key="1">
    <source>
        <dbReference type="ARBA" id="ARBA00004141"/>
    </source>
</evidence>
<dbReference type="Gene3D" id="1.20.1250.20">
    <property type="entry name" value="MFS general substrate transporter like domains"/>
    <property type="match status" value="1"/>
</dbReference>